<dbReference type="GO" id="GO:0016746">
    <property type="term" value="F:acyltransferase activity"/>
    <property type="evidence" value="ECO:0007669"/>
    <property type="project" value="UniProtKB-KW"/>
</dbReference>
<reference evidence="3" key="1">
    <citation type="journal article" date="2019" name="Int. J. Syst. Evol. Microbiol.">
        <title>The Global Catalogue of Microorganisms (GCM) 10K type strain sequencing project: providing services to taxonomists for standard genome sequencing and annotation.</title>
        <authorList>
            <consortium name="The Broad Institute Genomics Platform"/>
            <consortium name="The Broad Institute Genome Sequencing Center for Infectious Disease"/>
            <person name="Wu L."/>
            <person name="Ma J."/>
        </authorList>
    </citation>
    <scope>NUCLEOTIDE SEQUENCE [LARGE SCALE GENOMIC DNA]</scope>
    <source>
        <strain evidence="3">CGMCC 4.7241</strain>
    </source>
</reference>
<dbReference type="RefSeq" id="WP_205122635.1">
    <property type="nucleotide sequence ID" value="NZ_JAFBCM010000001.1"/>
</dbReference>
<dbReference type="InterPro" id="IPR016181">
    <property type="entry name" value="Acyl_CoA_acyltransferase"/>
</dbReference>
<organism evidence="2 3">
    <name type="scientific">Tenggerimyces flavus</name>
    <dbReference type="NCBI Taxonomy" id="1708749"/>
    <lineage>
        <taxon>Bacteria</taxon>
        <taxon>Bacillati</taxon>
        <taxon>Actinomycetota</taxon>
        <taxon>Actinomycetes</taxon>
        <taxon>Propionibacteriales</taxon>
        <taxon>Nocardioidaceae</taxon>
        <taxon>Tenggerimyces</taxon>
    </lineage>
</organism>
<keyword evidence="2" id="KW-0808">Transferase</keyword>
<evidence type="ECO:0000259" key="1">
    <source>
        <dbReference type="PROSITE" id="PS51186"/>
    </source>
</evidence>
<protein>
    <submittedName>
        <fullName evidence="2">GNAT family N-acetyltransferase</fullName>
        <ecNumber evidence="2">2.3.1.-</ecNumber>
    </submittedName>
</protein>
<keyword evidence="2" id="KW-0012">Acyltransferase</keyword>
<dbReference type="SUPFAM" id="SSF55729">
    <property type="entry name" value="Acyl-CoA N-acyltransferases (Nat)"/>
    <property type="match status" value="1"/>
</dbReference>
<accession>A0ABV7Y5D7</accession>
<gene>
    <name evidence="2" type="ORF">ACFOUW_05620</name>
</gene>
<proteinExistence type="predicted"/>
<evidence type="ECO:0000313" key="3">
    <source>
        <dbReference type="Proteomes" id="UP001595699"/>
    </source>
</evidence>
<comment type="caution">
    <text evidence="2">The sequence shown here is derived from an EMBL/GenBank/DDBJ whole genome shotgun (WGS) entry which is preliminary data.</text>
</comment>
<name>A0ABV7Y5D7_9ACTN</name>
<sequence>MRCETTSDPNAFWELAGEFLLSDPVRHNMITTNVWSRRGGVREGEEPLFVAVLDGDEVVGAGMRTKPFPLTTTPMSEQAVATLVEEVWPVAGDSSGVAGPVETVRPLAERWSAKAGKELVVTSRQRLHRLDEVAPVPSPPGTWRHATKDDRELLVEWNVAFHEDVGMRPPLDPAHGIDAKIEAGHAFFWEDGGEHVSHVATHEPVAGVSRVGPVYTPTERRGRGYATALTAVVSQLLLDNGSMACSLYTDLANPTSNKIYAAIGYIPVLDVEVYTYA</sequence>
<dbReference type="Pfam" id="PF00583">
    <property type="entry name" value="Acetyltransf_1"/>
    <property type="match status" value="1"/>
</dbReference>
<dbReference type="EC" id="2.3.1.-" evidence="2"/>
<keyword evidence="3" id="KW-1185">Reference proteome</keyword>
<dbReference type="EMBL" id="JBHRZH010000005">
    <property type="protein sequence ID" value="MFC3760307.1"/>
    <property type="molecule type" value="Genomic_DNA"/>
</dbReference>
<feature type="domain" description="N-acetyltransferase" evidence="1">
    <location>
        <begin position="141"/>
        <end position="277"/>
    </location>
</feature>
<dbReference type="InterPro" id="IPR000182">
    <property type="entry name" value="GNAT_dom"/>
</dbReference>
<dbReference type="Gene3D" id="3.40.630.30">
    <property type="match status" value="1"/>
</dbReference>
<evidence type="ECO:0000313" key="2">
    <source>
        <dbReference type="EMBL" id="MFC3760307.1"/>
    </source>
</evidence>
<dbReference type="Proteomes" id="UP001595699">
    <property type="component" value="Unassembled WGS sequence"/>
</dbReference>
<dbReference type="PROSITE" id="PS51186">
    <property type="entry name" value="GNAT"/>
    <property type="match status" value="1"/>
</dbReference>